<dbReference type="AlphaFoldDB" id="A0A1D9MIQ8"/>
<evidence type="ECO:0000313" key="8">
    <source>
        <dbReference type="EMBL" id="AOZ72172.1"/>
    </source>
</evidence>
<feature type="transmembrane region" description="Helical" evidence="6">
    <location>
        <begin position="102"/>
        <end position="120"/>
    </location>
</feature>
<proteinExistence type="predicted"/>
<dbReference type="EMBL" id="CP017812">
    <property type="protein sequence ID" value="AOZ72172.1"/>
    <property type="molecule type" value="Genomic_DNA"/>
</dbReference>
<evidence type="ECO:0000313" key="9">
    <source>
        <dbReference type="Proteomes" id="UP000176288"/>
    </source>
</evidence>
<feature type="compositionally biased region" description="Low complexity" evidence="5">
    <location>
        <begin position="32"/>
        <end position="42"/>
    </location>
</feature>
<keyword evidence="2 6" id="KW-0812">Transmembrane</keyword>
<name>A0A1D9MIQ8_9ACTO</name>
<gene>
    <name evidence="8" type="ORF">BK816_01720</name>
</gene>
<keyword evidence="9" id="KW-1185">Reference proteome</keyword>
<feature type="compositionally biased region" description="Low complexity" evidence="5">
    <location>
        <begin position="63"/>
        <end position="83"/>
    </location>
</feature>
<feature type="transmembrane region" description="Helical" evidence="6">
    <location>
        <begin position="132"/>
        <end position="156"/>
    </location>
</feature>
<organism evidence="8 9">
    <name type="scientific">Boudabousia tangfeifanii</name>
    <dbReference type="NCBI Taxonomy" id="1912795"/>
    <lineage>
        <taxon>Bacteria</taxon>
        <taxon>Bacillati</taxon>
        <taxon>Actinomycetota</taxon>
        <taxon>Actinomycetes</taxon>
        <taxon>Actinomycetales</taxon>
        <taxon>Actinomycetaceae</taxon>
        <taxon>Boudabousia</taxon>
    </lineage>
</organism>
<dbReference type="OrthoDB" id="2004788at2"/>
<reference evidence="8 9" key="1">
    <citation type="submission" date="2016-10" db="EMBL/GenBank/DDBJ databases">
        <title>Actinomyces aegypiusis sp. nov., isolated from the Aegypius monachus in Qinghai Tibet Plateau China.</title>
        <authorList>
            <person name="Wang Y."/>
        </authorList>
    </citation>
    <scope>NUCLEOTIDE SEQUENCE [LARGE SCALE GENOMIC DNA]</scope>
    <source>
        <strain evidence="8 9">VUL4_3</strain>
    </source>
</reference>
<dbReference type="InterPro" id="IPR007829">
    <property type="entry name" value="TM2"/>
</dbReference>
<keyword evidence="3 6" id="KW-1133">Transmembrane helix</keyword>
<feature type="region of interest" description="Disordered" evidence="5">
    <location>
        <begin position="1"/>
        <end position="42"/>
    </location>
</feature>
<feature type="domain" description="TM2" evidence="7">
    <location>
        <begin position="98"/>
        <end position="152"/>
    </location>
</feature>
<dbReference type="Pfam" id="PF05154">
    <property type="entry name" value="TM2"/>
    <property type="match status" value="1"/>
</dbReference>
<dbReference type="Proteomes" id="UP000176288">
    <property type="component" value="Chromosome"/>
</dbReference>
<feature type="region of interest" description="Disordered" evidence="5">
    <location>
        <begin position="63"/>
        <end position="93"/>
    </location>
</feature>
<evidence type="ECO:0000256" key="5">
    <source>
        <dbReference type="SAM" id="MobiDB-lite"/>
    </source>
</evidence>
<protein>
    <recommendedName>
        <fullName evidence="7">TM2 domain-containing protein</fullName>
    </recommendedName>
</protein>
<sequence>MSEPYYPTNENAQGQNGAEAYTSMPQTDAPVQPYQAPGQNGYQQQYQAGGQYQQYQANGQAQYQQQGYQTPPGQAPYQQQTYPNGYAQQPYGQPMTPPRNKWIAVLLCFFLGTLGIHNFYMGYTGRGVAQLLLTLTVVGALISGPWVFIEFIILLISSNYTDAQGRPLEN</sequence>
<accession>A0A1D9MIQ8</accession>
<keyword evidence="4 6" id="KW-0472">Membrane</keyword>
<evidence type="ECO:0000256" key="4">
    <source>
        <dbReference type="ARBA" id="ARBA00023136"/>
    </source>
</evidence>
<evidence type="ECO:0000259" key="7">
    <source>
        <dbReference type="Pfam" id="PF05154"/>
    </source>
</evidence>
<evidence type="ECO:0000256" key="1">
    <source>
        <dbReference type="ARBA" id="ARBA00004141"/>
    </source>
</evidence>
<dbReference type="KEGG" id="avu:BK816_01720"/>
<comment type="subcellular location">
    <subcellularLocation>
        <location evidence="1">Membrane</location>
        <topology evidence="1">Multi-pass membrane protein</topology>
    </subcellularLocation>
</comment>
<dbReference type="GO" id="GO:0016020">
    <property type="term" value="C:membrane"/>
    <property type="evidence" value="ECO:0007669"/>
    <property type="project" value="UniProtKB-SubCell"/>
</dbReference>
<evidence type="ECO:0000256" key="2">
    <source>
        <dbReference type="ARBA" id="ARBA00022692"/>
    </source>
</evidence>
<dbReference type="RefSeq" id="WP_071163638.1">
    <property type="nucleotide sequence ID" value="NZ_CP017812.1"/>
</dbReference>
<dbReference type="STRING" id="1912795.BK816_01720"/>
<evidence type="ECO:0000256" key="6">
    <source>
        <dbReference type="SAM" id="Phobius"/>
    </source>
</evidence>
<evidence type="ECO:0000256" key="3">
    <source>
        <dbReference type="ARBA" id="ARBA00022989"/>
    </source>
</evidence>